<comment type="caution">
    <text evidence="1">The sequence shown here is derived from an EMBL/GenBank/DDBJ whole genome shotgun (WGS) entry which is preliminary data.</text>
</comment>
<proteinExistence type="predicted"/>
<evidence type="ECO:0000313" key="2">
    <source>
        <dbReference type="Proteomes" id="UP000295515"/>
    </source>
</evidence>
<protein>
    <recommendedName>
        <fullName evidence="3">Collagen triple helix repeat protein</fullName>
    </recommendedName>
</protein>
<evidence type="ECO:0000313" key="1">
    <source>
        <dbReference type="EMBL" id="TCV98632.1"/>
    </source>
</evidence>
<name>A0A4R3Z180_9FIRM</name>
<dbReference type="AlphaFoldDB" id="A0A4R3Z180"/>
<accession>A0A4R3Z180</accession>
<dbReference type="EMBL" id="SMCQ01000011">
    <property type="protein sequence ID" value="TCV98632.1"/>
    <property type="molecule type" value="Genomic_DNA"/>
</dbReference>
<keyword evidence="2" id="KW-1185">Reference proteome</keyword>
<dbReference type="GeneID" id="98915508"/>
<reference evidence="1 2" key="1">
    <citation type="submission" date="2019-03" db="EMBL/GenBank/DDBJ databases">
        <title>Genomic Encyclopedia of Type Strains, Phase IV (KMG-IV): sequencing the most valuable type-strain genomes for metagenomic binning, comparative biology and taxonomic classification.</title>
        <authorList>
            <person name="Goeker M."/>
        </authorList>
    </citation>
    <scope>NUCLEOTIDE SEQUENCE [LARGE SCALE GENOMIC DNA]</scope>
    <source>
        <strain evidence="1 2">DSM 29487</strain>
    </source>
</reference>
<evidence type="ECO:0008006" key="3">
    <source>
        <dbReference type="Google" id="ProtNLM"/>
    </source>
</evidence>
<sequence length="167" mass="17991">MEQEHLCQCCRPININCLSGITGPTGPTGPSGGLANQSFASFANYATIFTNNAPMNLYQDVADITGNITPLNTTTIQLQPGFYQIQYSVSALLTNPGYIQITPSYNGASHIEFGIYANINTARSSAWGSQSIIIEVPTTTTFTLTFSSNTTHTEGQLTLTILKLERS</sequence>
<dbReference type="RefSeq" id="WP_066449918.1">
    <property type="nucleotide sequence ID" value="NZ_JANKBF010000012.1"/>
</dbReference>
<dbReference type="Proteomes" id="UP000295515">
    <property type="component" value="Unassembled WGS sequence"/>
</dbReference>
<organism evidence="1 2">
    <name type="scientific">Longibaculum muris</name>
    <dbReference type="NCBI Taxonomy" id="1796628"/>
    <lineage>
        <taxon>Bacteria</taxon>
        <taxon>Bacillati</taxon>
        <taxon>Bacillota</taxon>
        <taxon>Erysipelotrichia</taxon>
        <taxon>Erysipelotrichales</taxon>
        <taxon>Coprobacillaceae</taxon>
        <taxon>Longibaculum</taxon>
    </lineage>
</organism>
<gene>
    <name evidence="1" type="ORF">EDD60_11139</name>
</gene>